<proteinExistence type="predicted"/>
<geneLocation type="mitochondrion" evidence="1"/>
<dbReference type="EMBL" id="MK697699">
    <property type="protein sequence ID" value="QHR89785.1"/>
    <property type="molecule type" value="Genomic_DNA"/>
</dbReference>
<accession>A0A6B9XU67</accession>
<gene>
    <name evidence="1" type="primary">orf03830</name>
    <name evidence="1" type="ORF">Q903MT_gene3807</name>
</gene>
<organism evidence="1">
    <name type="scientific">Picea sitchensis</name>
    <name type="common">Sitka spruce</name>
    <name type="synonym">Pinus sitchensis</name>
    <dbReference type="NCBI Taxonomy" id="3332"/>
    <lineage>
        <taxon>Eukaryota</taxon>
        <taxon>Viridiplantae</taxon>
        <taxon>Streptophyta</taxon>
        <taxon>Embryophyta</taxon>
        <taxon>Tracheophyta</taxon>
        <taxon>Spermatophyta</taxon>
        <taxon>Pinopsida</taxon>
        <taxon>Pinidae</taxon>
        <taxon>Conifers I</taxon>
        <taxon>Pinales</taxon>
        <taxon>Pinaceae</taxon>
        <taxon>Picea</taxon>
    </lineage>
</organism>
<sequence length="78" mass="9037">MVTRVTKDVLKEHIAGPYRDINLINSFLSTLKREMVPMTRDAATYEVSLEQLIFRRVLGISSQHEVWTAYIEDKAQGR</sequence>
<name>A0A6B9XU67_PICSI</name>
<keyword evidence="1" id="KW-0496">Mitochondrion</keyword>
<dbReference type="AlphaFoldDB" id="A0A6B9XU67"/>
<evidence type="ECO:0000313" key="1">
    <source>
        <dbReference type="EMBL" id="QHR89785.1"/>
    </source>
</evidence>
<protein>
    <submittedName>
        <fullName evidence="1">Uncharacterized protein</fullName>
    </submittedName>
</protein>
<reference evidence="1" key="1">
    <citation type="submission" date="2019-03" db="EMBL/GenBank/DDBJ databases">
        <title>Largest Complete Mitochondrial Genome of a Gymnosperm, Sitka Spruce (Picea sitchensis), Indicates Complex Physical Structure.</title>
        <authorList>
            <person name="Jackman S.D."/>
            <person name="Coombe L."/>
            <person name="Warren R."/>
            <person name="Kirk H."/>
            <person name="Trinh E."/>
            <person name="McLeod T."/>
            <person name="Pleasance S."/>
            <person name="Pandoh P."/>
            <person name="Zhao Y."/>
            <person name="Coope R."/>
            <person name="Bousquet J."/>
            <person name="Bohlmann J.C."/>
            <person name="Jones S.J.M."/>
            <person name="Birol I."/>
        </authorList>
    </citation>
    <scope>NUCLEOTIDE SEQUENCE</scope>
    <source>
        <strain evidence="1">Q903</strain>
    </source>
</reference>